<evidence type="ECO:0000313" key="7">
    <source>
        <dbReference type="Proteomes" id="UP001198220"/>
    </source>
</evidence>
<evidence type="ECO:0000313" key="6">
    <source>
        <dbReference type="EMBL" id="MCC2125607.1"/>
    </source>
</evidence>
<comment type="caution">
    <text evidence="6">The sequence shown here is derived from an EMBL/GenBank/DDBJ whole genome shotgun (WGS) entry which is preliminary data.</text>
</comment>
<keyword evidence="2" id="KW-0805">Transcription regulation</keyword>
<dbReference type="SUPFAM" id="SSF46785">
    <property type="entry name" value="Winged helix' DNA-binding domain"/>
    <property type="match status" value="1"/>
</dbReference>
<dbReference type="Proteomes" id="UP001198220">
    <property type="component" value="Unassembled WGS sequence"/>
</dbReference>
<dbReference type="PRINTS" id="PR00039">
    <property type="entry name" value="HTHLYSR"/>
</dbReference>
<dbReference type="RefSeq" id="WP_308458985.1">
    <property type="nucleotide sequence ID" value="NZ_JAJEPS010000003.1"/>
</dbReference>
<dbReference type="GO" id="GO:0003677">
    <property type="term" value="F:DNA binding"/>
    <property type="evidence" value="ECO:0007669"/>
    <property type="project" value="UniProtKB-KW"/>
</dbReference>
<dbReference type="PANTHER" id="PTHR30346:SF0">
    <property type="entry name" value="HCA OPERON TRANSCRIPTIONAL ACTIVATOR HCAR"/>
    <property type="match status" value="1"/>
</dbReference>
<dbReference type="GO" id="GO:0003700">
    <property type="term" value="F:DNA-binding transcription factor activity"/>
    <property type="evidence" value="ECO:0007669"/>
    <property type="project" value="InterPro"/>
</dbReference>
<comment type="similarity">
    <text evidence="1">Belongs to the LysR transcriptional regulatory family.</text>
</comment>
<sequence>MDLKQLQYFVVSVESGSFKKAAEMLYTTQPHISKSIKALEMELDVQLLERKSRGVEATEAGKKIYEYACNMLIDAAKIHAVEEEEDRVLRVASTAGDRFAALAGCYCEMHLEDGLKVWYQDSTVEELFPALHHHTIDVGFFYADQRRMTSYLQMIERKHLKFTAICQTEPFLYVGPKNPLYHAEIVTERDLRTLQYVQSQNAYVMPEMHLMEGGMDSLYYQNQGQVVVTNNRSLLTHMLRTTALVNVSSGLFPDILTGQGDIHAIPIQGMKDSITFGYVKRLRGDLPEEAVKFVEYVKEHLK</sequence>
<dbReference type="PANTHER" id="PTHR30346">
    <property type="entry name" value="TRANSCRIPTIONAL DUAL REGULATOR HCAR-RELATED"/>
    <property type="match status" value="1"/>
</dbReference>
<keyword evidence="7" id="KW-1185">Reference proteome</keyword>
<gene>
    <name evidence="6" type="ORF">LKD36_05370</name>
</gene>
<keyword evidence="4" id="KW-0804">Transcription</keyword>
<evidence type="ECO:0000256" key="4">
    <source>
        <dbReference type="ARBA" id="ARBA00023163"/>
    </source>
</evidence>
<evidence type="ECO:0000256" key="3">
    <source>
        <dbReference type="ARBA" id="ARBA00023125"/>
    </source>
</evidence>
<dbReference type="InterPro" id="IPR036388">
    <property type="entry name" value="WH-like_DNA-bd_sf"/>
</dbReference>
<protein>
    <submittedName>
        <fullName evidence="6">LysR family transcriptional regulator</fullName>
    </submittedName>
</protein>
<dbReference type="EMBL" id="JAJEPS010000003">
    <property type="protein sequence ID" value="MCC2125607.1"/>
    <property type="molecule type" value="Genomic_DNA"/>
</dbReference>
<evidence type="ECO:0000256" key="2">
    <source>
        <dbReference type="ARBA" id="ARBA00023015"/>
    </source>
</evidence>
<name>A0AAE3A6L7_9FIRM</name>
<evidence type="ECO:0000259" key="5">
    <source>
        <dbReference type="PROSITE" id="PS50931"/>
    </source>
</evidence>
<keyword evidence="3" id="KW-0238">DNA-binding</keyword>
<evidence type="ECO:0000256" key="1">
    <source>
        <dbReference type="ARBA" id="ARBA00009437"/>
    </source>
</evidence>
<dbReference type="PROSITE" id="PS50931">
    <property type="entry name" value="HTH_LYSR"/>
    <property type="match status" value="1"/>
</dbReference>
<feature type="domain" description="HTH lysR-type" evidence="5">
    <location>
        <begin position="1"/>
        <end position="58"/>
    </location>
</feature>
<dbReference type="GO" id="GO:0032993">
    <property type="term" value="C:protein-DNA complex"/>
    <property type="evidence" value="ECO:0007669"/>
    <property type="project" value="TreeGrafter"/>
</dbReference>
<dbReference type="Gene3D" id="1.10.10.10">
    <property type="entry name" value="Winged helix-like DNA-binding domain superfamily/Winged helix DNA-binding domain"/>
    <property type="match status" value="1"/>
</dbReference>
<dbReference type="FunFam" id="1.10.10.10:FF:000001">
    <property type="entry name" value="LysR family transcriptional regulator"/>
    <property type="match status" value="1"/>
</dbReference>
<dbReference type="InterPro" id="IPR036390">
    <property type="entry name" value="WH_DNA-bd_sf"/>
</dbReference>
<dbReference type="SUPFAM" id="SSF53850">
    <property type="entry name" value="Periplasmic binding protein-like II"/>
    <property type="match status" value="1"/>
</dbReference>
<dbReference type="AlphaFoldDB" id="A0AAE3A6L7"/>
<dbReference type="Pfam" id="PF00126">
    <property type="entry name" value="HTH_1"/>
    <property type="match status" value="1"/>
</dbReference>
<organism evidence="6 7">
    <name type="scientific">Hominiventricola filiformis</name>
    <dbReference type="NCBI Taxonomy" id="2885352"/>
    <lineage>
        <taxon>Bacteria</taxon>
        <taxon>Bacillati</taxon>
        <taxon>Bacillota</taxon>
        <taxon>Clostridia</taxon>
        <taxon>Lachnospirales</taxon>
        <taxon>Lachnospiraceae</taxon>
        <taxon>Hominiventricola</taxon>
    </lineage>
</organism>
<dbReference type="InterPro" id="IPR000847">
    <property type="entry name" value="LysR_HTH_N"/>
</dbReference>
<accession>A0AAE3A6L7</accession>
<reference evidence="6 7" key="1">
    <citation type="submission" date="2021-10" db="EMBL/GenBank/DDBJ databases">
        <title>Anaerobic single-cell dispensing facilitates the cultivation of human gut bacteria.</title>
        <authorList>
            <person name="Afrizal A."/>
        </authorList>
    </citation>
    <scope>NUCLEOTIDE SEQUENCE [LARGE SCALE GENOMIC DNA]</scope>
    <source>
        <strain evidence="6 7">CLA-AA-H276</strain>
    </source>
</reference>
<proteinExistence type="inferred from homology"/>